<feature type="region of interest" description="Disordered" evidence="8">
    <location>
        <begin position="1"/>
        <end position="36"/>
    </location>
</feature>
<feature type="compositionally biased region" description="Polar residues" evidence="8">
    <location>
        <begin position="381"/>
        <end position="393"/>
    </location>
</feature>
<keyword evidence="5 9" id="KW-1133">Transmembrane helix</keyword>
<reference evidence="12" key="2">
    <citation type="journal article" date="2012" name="Nature">
        <title>A physical, genetic and functional sequence assembly of the barley genome.</title>
        <authorList>
            <consortium name="The International Barley Genome Sequencing Consortium"/>
            <person name="Mayer K.F."/>
            <person name="Waugh R."/>
            <person name="Brown J.W."/>
            <person name="Schulman A."/>
            <person name="Langridge P."/>
            <person name="Platzer M."/>
            <person name="Fincher G.B."/>
            <person name="Muehlbauer G.J."/>
            <person name="Sato K."/>
            <person name="Close T.J."/>
            <person name="Wise R.P."/>
            <person name="Stein N."/>
        </authorList>
    </citation>
    <scope>NUCLEOTIDE SEQUENCE [LARGE SCALE GENOMIC DNA]</scope>
    <source>
        <strain evidence="12">cv. Morex</strain>
    </source>
</reference>
<evidence type="ECO:0000256" key="8">
    <source>
        <dbReference type="SAM" id="MobiDB-lite"/>
    </source>
</evidence>
<organism evidence="10">
    <name type="scientific">Hordeum vulgare subsp. vulgare</name>
    <name type="common">Domesticated barley</name>
    <dbReference type="NCBI Taxonomy" id="112509"/>
    <lineage>
        <taxon>Eukaryota</taxon>
        <taxon>Viridiplantae</taxon>
        <taxon>Streptophyta</taxon>
        <taxon>Embryophyta</taxon>
        <taxon>Tracheophyta</taxon>
        <taxon>Spermatophyta</taxon>
        <taxon>Magnoliopsida</taxon>
        <taxon>Liliopsida</taxon>
        <taxon>Poales</taxon>
        <taxon>Poaceae</taxon>
        <taxon>BOP clade</taxon>
        <taxon>Pooideae</taxon>
        <taxon>Triticodae</taxon>
        <taxon>Triticeae</taxon>
        <taxon>Hordeinae</taxon>
        <taxon>Hordeum</taxon>
    </lineage>
</organism>
<dbReference type="InterPro" id="IPR019358">
    <property type="entry name" value="NEMP_fam"/>
</dbReference>
<gene>
    <name evidence="11" type="primary">LOC123446904</name>
</gene>
<reference evidence="11" key="3">
    <citation type="submission" date="2020-10" db="EMBL/GenBank/DDBJ databases">
        <authorList>
            <person name="Scholz U."/>
            <person name="Mascher M."/>
            <person name="Fiebig A."/>
        </authorList>
    </citation>
    <scope>NUCLEOTIDE SEQUENCE [LARGE SCALE GENOMIC DNA]</scope>
    <source>
        <strain evidence="11">cv. Morex</strain>
    </source>
</reference>
<evidence type="ECO:0000256" key="3">
    <source>
        <dbReference type="ARBA" id="ARBA00022692"/>
    </source>
</evidence>
<reference evidence="10" key="1">
    <citation type="journal article" date="2011" name="Plant Physiol.">
        <title>Comprehensive sequence analysis of 24,783 barley full-length cDNAs derived from 12 clone libraries.</title>
        <authorList>
            <person name="Matsumoto T."/>
            <person name="Tanaka T."/>
            <person name="Sakai H."/>
            <person name="Amano N."/>
            <person name="Kanamori H."/>
            <person name="Kurita K."/>
            <person name="Kikuta A."/>
            <person name="Kamiya K."/>
            <person name="Yamamoto M."/>
            <person name="Ikawa H."/>
            <person name="Fujii N."/>
            <person name="Hori K."/>
            <person name="Itoh T."/>
            <person name="Sato K."/>
        </authorList>
    </citation>
    <scope>NUCLEOTIDE SEQUENCE</scope>
    <source>
        <tissue evidence="10">Shoot and root</tissue>
    </source>
</reference>
<dbReference type="RefSeq" id="XP_044979382.1">
    <property type="nucleotide sequence ID" value="XM_045123447.1"/>
</dbReference>
<feature type="transmembrane region" description="Helical" evidence="9">
    <location>
        <begin position="248"/>
        <end position="270"/>
    </location>
</feature>
<keyword evidence="12" id="KW-1185">Reference proteome</keyword>
<evidence type="ECO:0000256" key="5">
    <source>
        <dbReference type="ARBA" id="ARBA00022989"/>
    </source>
</evidence>
<feature type="region of interest" description="Disordered" evidence="8">
    <location>
        <begin position="492"/>
        <end position="531"/>
    </location>
</feature>
<keyword evidence="6 9" id="KW-0472">Membrane</keyword>
<dbReference type="KEGG" id="hvg:123446904"/>
<keyword evidence="3 9" id="KW-0812">Transmembrane</keyword>
<evidence type="ECO:0000256" key="9">
    <source>
        <dbReference type="SAM" id="Phobius"/>
    </source>
</evidence>
<evidence type="ECO:0000313" key="12">
    <source>
        <dbReference type="Proteomes" id="UP000011116"/>
    </source>
</evidence>
<reference evidence="11" key="4">
    <citation type="submission" date="2022-01" db="UniProtKB">
        <authorList>
            <consortium name="EnsemblPlants"/>
        </authorList>
    </citation>
    <scope>IDENTIFICATION</scope>
    <source>
        <strain evidence="11">subsp. vulgare</strain>
    </source>
</reference>
<name>F2DJG5_HORVV</name>
<dbReference type="PANTHER" id="PTHR31587">
    <property type="entry name" value="TRANSMEMBRANE PROTEIN (DUF2215)"/>
    <property type="match status" value="1"/>
</dbReference>
<evidence type="ECO:0000256" key="4">
    <source>
        <dbReference type="ARBA" id="ARBA00022729"/>
    </source>
</evidence>
<proteinExistence type="evidence at transcript level"/>
<accession>F2DJG5</accession>
<dbReference type="OrthoDB" id="772609at2759"/>
<evidence type="ECO:0000256" key="2">
    <source>
        <dbReference type="ARBA" id="ARBA00005748"/>
    </source>
</evidence>
<dbReference type="PANTHER" id="PTHR31587:SF3">
    <property type="entry name" value="EXPRESSED PROTEIN"/>
    <property type="match status" value="1"/>
</dbReference>
<evidence type="ECO:0000256" key="1">
    <source>
        <dbReference type="ARBA" id="ARBA00004575"/>
    </source>
</evidence>
<evidence type="ECO:0000313" key="11">
    <source>
        <dbReference type="EnsemblPlants" id="HORVU.MOREX.r3.4HG0332960.1"/>
    </source>
</evidence>
<dbReference type="AlphaFoldDB" id="F2DJG5"/>
<dbReference type="Pfam" id="PF10225">
    <property type="entry name" value="NEMP"/>
    <property type="match status" value="1"/>
</dbReference>
<feature type="region of interest" description="Disordered" evidence="8">
    <location>
        <begin position="373"/>
        <end position="393"/>
    </location>
</feature>
<evidence type="ECO:0000256" key="6">
    <source>
        <dbReference type="ARBA" id="ARBA00023136"/>
    </source>
</evidence>
<sequence length="531" mass="58386">MAPAAAAPAPAATACSSSASSARPPSTASSSQSPPRRTVPALLLFISLAALLILSSGEAHDPDADSGRPLKDVSLEYPEVTFAPSSMGGIFCERIRISKIPRWQFQSYANQIHIRMNVSHSLPEKFHWKIQICFHGNVSTGLCQCEMGEWQALQGGTWNAVKSPYNSRYVDVKLTDKKSAVFSLSIQEELQKWRLACLGIGFVLLFLSPIVSKWAPFYYSSSMALGILLVVLIVLFQGMKLLPMGKKGLFYLTIYGSVLGVGSYAAHYFSSVVASILENFGLSEEMHNPVSIFLLVAVVLTGAGFGYWMVRRYIISKDGCVDAGIAQFVKWAMRVVGMFFVMQSTLDPILAFAALAATSWVCSVLTTKKVHKPTAPKRKQSNVSSHPRFTQVSPNTRQVQFLSPSSRAGTGRATTTQYGWNYLANGGLASSALVKRLAPNQDEDYYSTFHNIEPRKYSKREWEEFTEESTRNALMEHTATPEFAQWAADNAHRLRVERDDSSEDESIETSSGSSEEAEKGGKASSLLGRFM</sequence>
<feature type="transmembrane region" description="Helical" evidence="9">
    <location>
        <begin position="217"/>
        <end position="236"/>
    </location>
</feature>
<protein>
    <submittedName>
        <fullName evidence="10">Predicted protein</fullName>
    </submittedName>
</protein>
<feature type="transmembrane region" description="Helical" evidence="9">
    <location>
        <begin position="290"/>
        <end position="308"/>
    </location>
</feature>
<dbReference type="EnsemblPlants" id="HORVU.MOREX.r3.4HG0332960.1">
    <property type="protein sequence ID" value="HORVU.MOREX.r3.4HG0332960.1"/>
    <property type="gene ID" value="HORVU.MOREX.r3.4HG0332960"/>
</dbReference>
<dbReference type="Proteomes" id="UP000011116">
    <property type="component" value="Chromosome 4H"/>
</dbReference>
<evidence type="ECO:0000313" key="10">
    <source>
        <dbReference type="EMBL" id="BAJ95236.1"/>
    </source>
</evidence>
<keyword evidence="7" id="KW-0539">Nucleus</keyword>
<dbReference type="EMBL" id="AK364033">
    <property type="protein sequence ID" value="BAJ95236.1"/>
    <property type="molecule type" value="mRNA"/>
</dbReference>
<comment type="similarity">
    <text evidence="2">Belongs to the NEMP family.</text>
</comment>
<dbReference type="EMBL" id="AK375292">
    <property type="protein sequence ID" value="BAK06487.1"/>
    <property type="molecule type" value="mRNA"/>
</dbReference>
<evidence type="ECO:0000256" key="7">
    <source>
        <dbReference type="ARBA" id="ARBA00023242"/>
    </source>
</evidence>
<dbReference type="Gramene" id="HORVU.MOREX.r3.4HG0332960.1">
    <property type="protein sequence ID" value="HORVU.MOREX.r3.4HG0332960.1"/>
    <property type="gene ID" value="HORVU.MOREX.r3.4HG0332960"/>
</dbReference>
<dbReference type="Gramene" id="HORVU.MOREX.r2.4HG0277460.1">
    <property type="protein sequence ID" value="HORVU.MOREX.r2.4HG0277460.1"/>
    <property type="gene ID" value="HORVU.MOREX.r2.4HG0277460"/>
</dbReference>
<dbReference type="GO" id="GO:0005637">
    <property type="term" value="C:nuclear inner membrane"/>
    <property type="evidence" value="ECO:0007669"/>
    <property type="project" value="UniProtKB-SubCell"/>
</dbReference>
<keyword evidence="4" id="KW-0732">Signal</keyword>
<dbReference type="GeneID" id="123446904"/>
<comment type="subcellular location">
    <subcellularLocation>
        <location evidence="1">Nucleus inner membrane</location>
        <topology evidence="1">Multi-pass membrane protein</topology>
        <orientation evidence="1">Nucleoplasmic side</orientation>
    </subcellularLocation>
</comment>